<reference evidence="10 11" key="1">
    <citation type="journal article" date="2010" name="Nature">
        <title>The Ectocarpus genome and the independent evolution of multicellularity in brown algae.</title>
        <authorList>
            <person name="Cock J.M."/>
            <person name="Sterck L."/>
            <person name="Rouze P."/>
            <person name="Scornet D."/>
            <person name="Allen A.E."/>
            <person name="Amoutzias G."/>
            <person name="Anthouard V."/>
            <person name="Artiguenave F."/>
            <person name="Aury J.M."/>
            <person name="Badger J.H."/>
            <person name="Beszteri B."/>
            <person name="Billiau K."/>
            <person name="Bonnet E."/>
            <person name="Bothwell J.H."/>
            <person name="Bowler C."/>
            <person name="Boyen C."/>
            <person name="Brownlee C."/>
            <person name="Carrano C.J."/>
            <person name="Charrier B."/>
            <person name="Cho G.Y."/>
            <person name="Coelho S.M."/>
            <person name="Collen J."/>
            <person name="Corre E."/>
            <person name="Da Silva C."/>
            <person name="Delage L."/>
            <person name="Delaroque N."/>
            <person name="Dittami S.M."/>
            <person name="Doulbeau S."/>
            <person name="Elias M."/>
            <person name="Farnham G."/>
            <person name="Gachon C.M."/>
            <person name="Gschloessl B."/>
            <person name="Heesch S."/>
            <person name="Jabbari K."/>
            <person name="Jubin C."/>
            <person name="Kawai H."/>
            <person name="Kimura K."/>
            <person name="Kloareg B."/>
            <person name="Kupper F.C."/>
            <person name="Lang D."/>
            <person name="Le Bail A."/>
            <person name="Leblanc C."/>
            <person name="Lerouge P."/>
            <person name="Lohr M."/>
            <person name="Lopez P.J."/>
            <person name="Martens C."/>
            <person name="Maumus F."/>
            <person name="Michel G."/>
            <person name="Miranda-Saavedra D."/>
            <person name="Morales J."/>
            <person name="Moreau H."/>
            <person name="Motomura T."/>
            <person name="Nagasato C."/>
            <person name="Napoli C.A."/>
            <person name="Nelson D.R."/>
            <person name="Nyvall-Collen P."/>
            <person name="Peters A.F."/>
            <person name="Pommier C."/>
            <person name="Potin P."/>
            <person name="Poulain J."/>
            <person name="Quesneville H."/>
            <person name="Read B."/>
            <person name="Rensing S.A."/>
            <person name="Ritter A."/>
            <person name="Rousvoal S."/>
            <person name="Samanta M."/>
            <person name="Samson G."/>
            <person name="Schroeder D.C."/>
            <person name="Segurens B."/>
            <person name="Strittmatter M."/>
            <person name="Tonon T."/>
            <person name="Tregear J.W."/>
            <person name="Valentin K."/>
            <person name="von Dassow P."/>
            <person name="Yamagishi T."/>
            <person name="Van de Peer Y."/>
            <person name="Wincker P."/>
        </authorList>
    </citation>
    <scope>NUCLEOTIDE SEQUENCE [LARGE SCALE GENOMIC DNA]</scope>
    <source>
        <strain evidence="11">Ec32 / CCAP1310/4</strain>
    </source>
</reference>
<name>D7FSM6_ECTSI</name>
<dbReference type="Pfam" id="PF03820">
    <property type="entry name" value="SFXNs"/>
    <property type="match status" value="1"/>
</dbReference>
<evidence type="ECO:0000313" key="10">
    <source>
        <dbReference type="EMBL" id="CBJ31167.1"/>
    </source>
</evidence>
<proteinExistence type="inferred from homology"/>
<dbReference type="PANTHER" id="PTHR11153:SF6">
    <property type="entry name" value="SIDEROFLEXIN-5"/>
    <property type="match status" value="1"/>
</dbReference>
<dbReference type="GO" id="GO:0015075">
    <property type="term" value="F:monoatomic ion transmembrane transporter activity"/>
    <property type="evidence" value="ECO:0007669"/>
    <property type="project" value="InterPro"/>
</dbReference>
<keyword evidence="4 9" id="KW-0812">Transmembrane</keyword>
<evidence type="ECO:0000256" key="2">
    <source>
        <dbReference type="ARBA" id="ARBA00005974"/>
    </source>
</evidence>
<keyword evidence="8 9" id="KW-0472">Membrane</keyword>
<feature type="transmembrane region" description="Helical" evidence="9">
    <location>
        <begin position="235"/>
        <end position="257"/>
    </location>
</feature>
<evidence type="ECO:0000256" key="8">
    <source>
        <dbReference type="ARBA" id="ARBA00023136"/>
    </source>
</evidence>
<dbReference type="Proteomes" id="UP000002630">
    <property type="component" value="Linkage Group LG29"/>
</dbReference>
<dbReference type="STRING" id="2880.D7FSM6"/>
<dbReference type="OrthoDB" id="6608471at2759"/>
<evidence type="ECO:0000256" key="1">
    <source>
        <dbReference type="ARBA" id="ARBA00004225"/>
    </source>
</evidence>
<feature type="transmembrane region" description="Helical" evidence="9">
    <location>
        <begin position="145"/>
        <end position="164"/>
    </location>
</feature>
<dbReference type="EMBL" id="FN649754">
    <property type="protein sequence ID" value="CBJ31167.1"/>
    <property type="molecule type" value="Genomic_DNA"/>
</dbReference>
<keyword evidence="7" id="KW-0496">Mitochondrion</keyword>
<keyword evidence="11" id="KW-1185">Reference proteome</keyword>
<dbReference type="AlphaFoldDB" id="D7FSM6"/>
<evidence type="ECO:0000256" key="6">
    <source>
        <dbReference type="ARBA" id="ARBA00022989"/>
    </source>
</evidence>
<dbReference type="InParanoid" id="D7FSM6"/>
<accession>D7FSM6</accession>
<comment type="similarity">
    <text evidence="2">Belongs to the sideroflexin family.</text>
</comment>
<dbReference type="InterPro" id="IPR004686">
    <property type="entry name" value="Mtc"/>
</dbReference>
<comment type="subcellular location">
    <subcellularLocation>
        <location evidence="1">Mitochondrion membrane</location>
        <topology evidence="1">Multi-pass membrane protein</topology>
    </subcellularLocation>
</comment>
<feature type="transmembrane region" description="Helical" evidence="9">
    <location>
        <begin position="204"/>
        <end position="223"/>
    </location>
</feature>
<dbReference type="PANTHER" id="PTHR11153">
    <property type="entry name" value="SIDEROFLEXIN"/>
    <property type="match status" value="1"/>
</dbReference>
<protein>
    <submittedName>
        <fullName evidence="10">Uncharacterized protein</fullName>
    </submittedName>
</protein>
<sequence>MDPRHTLTTEADVRRYQRLLKEHRVGENNGAFDKELAAAAAKVDASCNVATGEVIPAPFRLSGFLVCNIPIVTSMLFNKSVYVQVISHWVNQSLNTAVNYYNRSGAEMTNETLATSYALAIGTACPLAYGLGKAFQRAPPSLRRFSFIGSYIAVAAAGSMNVLFTRASEITGGVQVTDESGEARGVSKKAGLQCVLQTVASRGLILPIPVVVLPAAIVGLMNNRGLMPSSPRGKMWAQVGVLTGSLAFALPMSIAVFPQEARFKASTLEPQLQHLLLKDGSRGEVNYLYANKGL</sequence>
<evidence type="ECO:0000256" key="5">
    <source>
        <dbReference type="ARBA" id="ARBA00022970"/>
    </source>
</evidence>
<organism evidence="10 11">
    <name type="scientific">Ectocarpus siliculosus</name>
    <name type="common">Brown alga</name>
    <name type="synonym">Conferva siliculosa</name>
    <dbReference type="NCBI Taxonomy" id="2880"/>
    <lineage>
        <taxon>Eukaryota</taxon>
        <taxon>Sar</taxon>
        <taxon>Stramenopiles</taxon>
        <taxon>Ochrophyta</taxon>
        <taxon>PX clade</taxon>
        <taxon>Phaeophyceae</taxon>
        <taxon>Ectocarpales</taxon>
        <taxon>Ectocarpaceae</taxon>
        <taxon>Ectocarpus</taxon>
    </lineage>
</organism>
<gene>
    <name evidence="10" type="ORF">Esi_0236_0046</name>
</gene>
<dbReference type="GO" id="GO:1990542">
    <property type="term" value="P:mitochondrial transmembrane transport"/>
    <property type="evidence" value="ECO:0007669"/>
    <property type="project" value="TreeGrafter"/>
</dbReference>
<dbReference type="eggNOG" id="KOG3767">
    <property type="taxonomic scope" value="Eukaryota"/>
</dbReference>
<keyword evidence="3" id="KW-0813">Transport</keyword>
<evidence type="ECO:0000313" key="11">
    <source>
        <dbReference type="Proteomes" id="UP000002630"/>
    </source>
</evidence>
<keyword evidence="6 9" id="KW-1133">Transmembrane helix</keyword>
<evidence type="ECO:0000256" key="4">
    <source>
        <dbReference type="ARBA" id="ARBA00022692"/>
    </source>
</evidence>
<dbReference type="OMA" id="TIDDVWQ"/>
<evidence type="ECO:0000256" key="9">
    <source>
        <dbReference type="SAM" id="Phobius"/>
    </source>
</evidence>
<evidence type="ECO:0000256" key="7">
    <source>
        <dbReference type="ARBA" id="ARBA00023128"/>
    </source>
</evidence>
<evidence type="ECO:0000256" key="3">
    <source>
        <dbReference type="ARBA" id="ARBA00022448"/>
    </source>
</evidence>
<keyword evidence="5" id="KW-0029">Amino-acid transport</keyword>
<dbReference type="GO" id="GO:0006865">
    <property type="term" value="P:amino acid transport"/>
    <property type="evidence" value="ECO:0007669"/>
    <property type="project" value="UniProtKB-KW"/>
</dbReference>
<dbReference type="GO" id="GO:0005743">
    <property type="term" value="C:mitochondrial inner membrane"/>
    <property type="evidence" value="ECO:0007669"/>
    <property type="project" value="TreeGrafter"/>
</dbReference>
<dbReference type="EMBL" id="FN648416">
    <property type="protein sequence ID" value="CBJ31167.1"/>
    <property type="molecule type" value="Genomic_DNA"/>
</dbReference>